<dbReference type="AlphaFoldDB" id="A0A8H8Z1X1"/>
<evidence type="ECO:0000313" key="1">
    <source>
        <dbReference type="EMBL" id="CAE6511320.1"/>
    </source>
</evidence>
<reference evidence="1" key="1">
    <citation type="submission" date="2021-02" db="EMBL/GenBank/DDBJ databases">
        <authorList>
            <person name="Han P."/>
        </authorList>
    </citation>
    <scope>NUCLEOTIDE SEQUENCE</scope>
    <source>
        <strain evidence="1">Nitrosomonas nitrosa 18-3D</strain>
    </source>
</reference>
<comment type="caution">
    <text evidence="1">The sequence shown here is derived from an EMBL/GenBank/DDBJ whole genome shotgun (WGS) entry which is preliminary data.</text>
</comment>
<accession>A0A8H8Z1X1</accession>
<name>A0A8H8Z1X1_9PROT</name>
<gene>
    <name evidence="1" type="ORF">NMYAN_320009</name>
</gene>
<organism evidence="1 2">
    <name type="scientific">Nitrosomonas nitrosa</name>
    <dbReference type="NCBI Taxonomy" id="52442"/>
    <lineage>
        <taxon>Bacteria</taxon>
        <taxon>Pseudomonadati</taxon>
        <taxon>Pseudomonadota</taxon>
        <taxon>Betaproteobacteria</taxon>
        <taxon>Nitrosomonadales</taxon>
        <taxon>Nitrosomonadaceae</taxon>
        <taxon>Nitrosomonas</taxon>
    </lineage>
</organism>
<dbReference type="Proteomes" id="UP000601736">
    <property type="component" value="Unassembled WGS sequence"/>
</dbReference>
<sequence length="33" mass="3731">MDVIGVKNAFFNFLKDAMRHALSAHGQSVRWAL</sequence>
<protein>
    <submittedName>
        <fullName evidence="1">Uncharacterized protein</fullName>
    </submittedName>
</protein>
<dbReference type="EMBL" id="CAJNAP010000026">
    <property type="protein sequence ID" value="CAE6511320.1"/>
    <property type="molecule type" value="Genomic_DNA"/>
</dbReference>
<proteinExistence type="predicted"/>
<evidence type="ECO:0000313" key="2">
    <source>
        <dbReference type="Proteomes" id="UP000601736"/>
    </source>
</evidence>